<proteinExistence type="predicted"/>
<evidence type="ECO:0008006" key="3">
    <source>
        <dbReference type="Google" id="ProtNLM"/>
    </source>
</evidence>
<protein>
    <recommendedName>
        <fullName evidence="3">PorT family protein</fullName>
    </recommendedName>
</protein>
<gene>
    <name evidence="1" type="ORF">EPJ79_03040</name>
</gene>
<evidence type="ECO:0000313" key="1">
    <source>
        <dbReference type="EMBL" id="TXJ20147.1"/>
    </source>
</evidence>
<evidence type="ECO:0000313" key="2">
    <source>
        <dbReference type="Proteomes" id="UP000324638"/>
    </source>
</evidence>
<comment type="caution">
    <text evidence="1">The sequence shown here is derived from an EMBL/GenBank/DDBJ whole genome shotgun (WGS) entry which is preliminary data.</text>
</comment>
<accession>A0A5C8D3U2</accession>
<dbReference type="Proteomes" id="UP000324638">
    <property type="component" value="Unassembled WGS sequence"/>
</dbReference>
<sequence>MKYLRKIFTTIALMTIFSVSVFAKSGFEFHYNALLGVGVSFPTTSMKDMGFKNDIGFDGTGLFQIGYMRQVKEGFGISYLLELGYNFSSYTISGKPDFNSIVSDALNEMFGININPNQVGMPNDISVALDFTFYNIQVGLFPKFNFGNFSIGIGGGIKIPVIGEMSVTATAINVEETQKLSRTDIADMFNPPIFGYVKTSLAYSFYLTDKVALDVGLYLSYDIMQFINEGGKDEYGGTLNTGIIFGLKFGGKVD</sequence>
<dbReference type="RefSeq" id="WP_147738397.1">
    <property type="nucleotide sequence ID" value="NZ_SAXU01000001.1"/>
</dbReference>
<name>A0A5C8D3U2_9SPIR</name>
<organism evidence="1 2">
    <name type="scientific">Brachyspira aalborgi</name>
    <dbReference type="NCBI Taxonomy" id="29522"/>
    <lineage>
        <taxon>Bacteria</taxon>
        <taxon>Pseudomonadati</taxon>
        <taxon>Spirochaetota</taxon>
        <taxon>Spirochaetia</taxon>
        <taxon>Brachyspirales</taxon>
        <taxon>Brachyspiraceae</taxon>
        <taxon>Brachyspira</taxon>
    </lineage>
</organism>
<dbReference type="AlphaFoldDB" id="A0A5C8D3U2"/>
<dbReference type="EMBL" id="SAXU01000001">
    <property type="protein sequence ID" value="TXJ20147.1"/>
    <property type="molecule type" value="Genomic_DNA"/>
</dbReference>
<reference evidence="1 2" key="1">
    <citation type="journal article" date="1992" name="Lakartidningen">
        <title>[Penicillin V and not amoxicillin is the first choice preparation in acute otitis].</title>
        <authorList>
            <person name="Kamme C."/>
            <person name="Lundgren K."/>
            <person name="Prellner K."/>
        </authorList>
    </citation>
    <scope>NUCLEOTIDE SEQUENCE [LARGE SCALE GENOMIC DNA]</scope>
    <source>
        <strain evidence="1 2">513A</strain>
    </source>
</reference>